<dbReference type="EMBL" id="GGEC01066059">
    <property type="protein sequence ID" value="MBX46543.1"/>
    <property type="molecule type" value="Transcribed_RNA"/>
</dbReference>
<organism evidence="1">
    <name type="scientific">Rhizophora mucronata</name>
    <name type="common">Asiatic mangrove</name>
    <dbReference type="NCBI Taxonomy" id="61149"/>
    <lineage>
        <taxon>Eukaryota</taxon>
        <taxon>Viridiplantae</taxon>
        <taxon>Streptophyta</taxon>
        <taxon>Embryophyta</taxon>
        <taxon>Tracheophyta</taxon>
        <taxon>Spermatophyta</taxon>
        <taxon>Magnoliopsida</taxon>
        <taxon>eudicotyledons</taxon>
        <taxon>Gunneridae</taxon>
        <taxon>Pentapetalae</taxon>
        <taxon>rosids</taxon>
        <taxon>fabids</taxon>
        <taxon>Malpighiales</taxon>
        <taxon>Rhizophoraceae</taxon>
        <taxon>Rhizophora</taxon>
    </lineage>
</organism>
<proteinExistence type="predicted"/>
<sequence length="20" mass="2329">MNLNCWKGWFLDKKAVGSCK</sequence>
<accession>A0A2P2NVS0</accession>
<dbReference type="AlphaFoldDB" id="A0A2P2NVS0"/>
<reference evidence="1" key="1">
    <citation type="submission" date="2018-02" db="EMBL/GenBank/DDBJ databases">
        <title>Rhizophora mucronata_Transcriptome.</title>
        <authorList>
            <person name="Meera S.P."/>
            <person name="Sreeshan A."/>
            <person name="Augustine A."/>
        </authorList>
    </citation>
    <scope>NUCLEOTIDE SEQUENCE</scope>
    <source>
        <tissue evidence="1">Leaf</tissue>
    </source>
</reference>
<name>A0A2P2NVS0_RHIMU</name>
<protein>
    <submittedName>
        <fullName evidence="1">Uncharacterized protein</fullName>
    </submittedName>
</protein>
<evidence type="ECO:0000313" key="1">
    <source>
        <dbReference type="EMBL" id="MBX46543.1"/>
    </source>
</evidence>